<feature type="chain" id="PRO_5022228737" description="Lipocalin-like domain-containing protein" evidence="1">
    <location>
        <begin position="22"/>
        <end position="149"/>
    </location>
</feature>
<proteinExistence type="predicted"/>
<name>A0A550I885_9FLAO</name>
<sequence>MKKLILILFSLSILSCTENTAQIDSQDLSIINFPQKWTLYKMTGRFIGSEITGSDMAYQEYYIFNANNTFSKIRISEDREIMAEGSYRIDYSNEGIAYLLNYSIKSDIIENCSGDNEEFLYLDPSKTTLLSSWWSCDGPGLFYQQVPIE</sequence>
<evidence type="ECO:0000256" key="1">
    <source>
        <dbReference type="SAM" id="SignalP"/>
    </source>
</evidence>
<reference evidence="2 3" key="1">
    <citation type="submission" date="2019-06" db="EMBL/GenBank/DDBJ databases">
        <title>Gramella sabulilitoris sp. nov., isolated from a marine sand.</title>
        <authorList>
            <person name="Yoon J.-H."/>
        </authorList>
    </citation>
    <scope>NUCLEOTIDE SEQUENCE [LARGE SCALE GENOMIC DNA]</scope>
    <source>
        <strain evidence="2 3">HSMS-1</strain>
    </source>
</reference>
<dbReference type="Proteomes" id="UP000315131">
    <property type="component" value="Unassembled WGS sequence"/>
</dbReference>
<comment type="caution">
    <text evidence="2">The sequence shown here is derived from an EMBL/GenBank/DDBJ whole genome shotgun (WGS) entry which is preliminary data.</text>
</comment>
<keyword evidence="1" id="KW-0732">Signal</keyword>
<dbReference type="OrthoDB" id="882993at2"/>
<dbReference type="RefSeq" id="WP_143409818.1">
    <property type="nucleotide sequence ID" value="NZ_VHSF01000001.1"/>
</dbReference>
<organism evidence="2 3">
    <name type="scientific">Christiangramia sabulilitoris</name>
    <dbReference type="NCBI Taxonomy" id="2583991"/>
    <lineage>
        <taxon>Bacteria</taxon>
        <taxon>Pseudomonadati</taxon>
        <taxon>Bacteroidota</taxon>
        <taxon>Flavobacteriia</taxon>
        <taxon>Flavobacteriales</taxon>
        <taxon>Flavobacteriaceae</taxon>
        <taxon>Christiangramia</taxon>
    </lineage>
</organism>
<evidence type="ECO:0008006" key="4">
    <source>
        <dbReference type="Google" id="ProtNLM"/>
    </source>
</evidence>
<evidence type="ECO:0000313" key="3">
    <source>
        <dbReference type="Proteomes" id="UP000315131"/>
    </source>
</evidence>
<evidence type="ECO:0000313" key="2">
    <source>
        <dbReference type="EMBL" id="TRO67038.1"/>
    </source>
</evidence>
<dbReference type="AlphaFoldDB" id="A0A550I885"/>
<protein>
    <recommendedName>
        <fullName evidence="4">Lipocalin-like domain-containing protein</fullName>
    </recommendedName>
</protein>
<dbReference type="EMBL" id="VHSF01000001">
    <property type="protein sequence ID" value="TRO67038.1"/>
    <property type="molecule type" value="Genomic_DNA"/>
</dbReference>
<feature type="signal peptide" evidence="1">
    <location>
        <begin position="1"/>
        <end position="21"/>
    </location>
</feature>
<dbReference type="PROSITE" id="PS51257">
    <property type="entry name" value="PROKAR_LIPOPROTEIN"/>
    <property type="match status" value="1"/>
</dbReference>
<accession>A0A550I885</accession>
<keyword evidence="3" id="KW-1185">Reference proteome</keyword>
<gene>
    <name evidence="2" type="ORF">FGM01_03875</name>
</gene>